<name>A0A6H5FU28_9HEMI</name>
<dbReference type="EMBL" id="CADCXU010000200">
    <property type="protein sequence ID" value="CAA9993139.1"/>
    <property type="molecule type" value="Genomic_DNA"/>
</dbReference>
<dbReference type="OrthoDB" id="10255247at2759"/>
<feature type="coiled-coil region" evidence="1">
    <location>
        <begin position="78"/>
        <end position="119"/>
    </location>
</feature>
<proteinExistence type="predicted"/>
<gene>
    <name evidence="2" type="ORF">NTEN_LOCUS126</name>
    <name evidence="3" type="ORF">NTEN_LOCUS131</name>
</gene>
<evidence type="ECO:0000313" key="2">
    <source>
        <dbReference type="EMBL" id="CAA9993139.1"/>
    </source>
</evidence>
<keyword evidence="1" id="KW-0175">Coiled coil</keyword>
<keyword evidence="4" id="KW-1185">Reference proteome</keyword>
<organism evidence="2 4">
    <name type="scientific">Nesidiocoris tenuis</name>
    <dbReference type="NCBI Taxonomy" id="355587"/>
    <lineage>
        <taxon>Eukaryota</taxon>
        <taxon>Metazoa</taxon>
        <taxon>Ecdysozoa</taxon>
        <taxon>Arthropoda</taxon>
        <taxon>Hexapoda</taxon>
        <taxon>Insecta</taxon>
        <taxon>Pterygota</taxon>
        <taxon>Neoptera</taxon>
        <taxon>Paraneoptera</taxon>
        <taxon>Hemiptera</taxon>
        <taxon>Heteroptera</taxon>
        <taxon>Panheteroptera</taxon>
        <taxon>Cimicomorpha</taxon>
        <taxon>Miridae</taxon>
        <taxon>Dicyphina</taxon>
        <taxon>Nesidiocoris</taxon>
    </lineage>
</organism>
<sequence>MAEAGELFGGDEKKGEKVKDTAKWTSKDKIKQLKGIIELHDLDSLLKGLKADLFIQTECVLLAAEMGQAAVEGKANFIEKYKQEARLANLERNAYFRELKQLKAEISRVRKINQSLARTDSKSATLAHPFWTWYRRTRTTIFSTAKNPDSSYRTISRRKVPAKRVPLCPKLTPTVGNAELYRNLEKFTRHSTNVRVYVSVAHMVDVINLKMAIALKDMKEFLAKRKERSKNVSHITSHRRQFQERERRHVSNPTAAENYFQSLEALRRLNLFFVVCRLSSLSSSSSSSPSEEFVFSLACTDMRVVALDAFDSSSVDSYSDKAPLPLHSPPAWLRPWTHFTVWTSPCSSQVAELKFEKK</sequence>
<evidence type="ECO:0000313" key="3">
    <source>
        <dbReference type="EMBL" id="CAA9993144.1"/>
    </source>
</evidence>
<evidence type="ECO:0000313" key="4">
    <source>
        <dbReference type="Proteomes" id="UP000479000"/>
    </source>
</evidence>
<dbReference type="AlphaFoldDB" id="A0A6H5FU28"/>
<dbReference type="EMBL" id="CADCXU010000201">
    <property type="protein sequence ID" value="CAA9993144.1"/>
    <property type="molecule type" value="Genomic_DNA"/>
</dbReference>
<accession>A0A6H5FU28</accession>
<reference evidence="2 4" key="1">
    <citation type="submission" date="2020-02" db="EMBL/GenBank/DDBJ databases">
        <authorList>
            <person name="Ferguson B K."/>
        </authorList>
    </citation>
    <scope>NUCLEOTIDE SEQUENCE [LARGE SCALE GENOMIC DNA]</scope>
</reference>
<evidence type="ECO:0000256" key="1">
    <source>
        <dbReference type="SAM" id="Coils"/>
    </source>
</evidence>
<protein>
    <submittedName>
        <fullName evidence="2">Uncharacterized protein</fullName>
    </submittedName>
</protein>
<dbReference type="Proteomes" id="UP000479000">
    <property type="component" value="Unassembled WGS sequence"/>
</dbReference>